<comment type="function">
    <text evidence="4">Functions in the N-end rule pathway of protein degradation where it conjugates Leu from its aminoacyl-tRNA to the N-termini of proteins containing an N-terminal aspartate or glutamate.</text>
</comment>
<evidence type="ECO:0000313" key="8">
    <source>
        <dbReference type="Proteomes" id="UP000604898"/>
    </source>
</evidence>
<keyword evidence="8" id="KW-1185">Reference proteome</keyword>
<comment type="caution">
    <text evidence="7">The sequence shown here is derived from an EMBL/GenBank/DDBJ whole genome shotgun (WGS) entry which is preliminary data.</text>
</comment>
<keyword evidence="1 4" id="KW-0963">Cytoplasm</keyword>
<dbReference type="PIRSF" id="PIRSF037208">
    <property type="entry name" value="ATE_pro_prd"/>
    <property type="match status" value="1"/>
</dbReference>
<evidence type="ECO:0000313" key="7">
    <source>
        <dbReference type="EMBL" id="MBL4911856.1"/>
    </source>
</evidence>
<evidence type="ECO:0000259" key="6">
    <source>
        <dbReference type="Pfam" id="PF04377"/>
    </source>
</evidence>
<comment type="catalytic activity">
    <reaction evidence="4">
        <text>N-terminal L-glutamyl-[protein] + L-leucyl-tRNA(Leu) = N-terminal L-leucyl-L-glutamyl-[protein] + tRNA(Leu) + H(+)</text>
        <dbReference type="Rhea" id="RHEA:50412"/>
        <dbReference type="Rhea" id="RHEA-COMP:9613"/>
        <dbReference type="Rhea" id="RHEA-COMP:9622"/>
        <dbReference type="Rhea" id="RHEA-COMP:12664"/>
        <dbReference type="Rhea" id="RHEA-COMP:12668"/>
        <dbReference type="ChEBI" id="CHEBI:15378"/>
        <dbReference type="ChEBI" id="CHEBI:64721"/>
        <dbReference type="ChEBI" id="CHEBI:78442"/>
        <dbReference type="ChEBI" id="CHEBI:78494"/>
        <dbReference type="ChEBI" id="CHEBI:133041"/>
        <dbReference type="EC" id="2.3.2.29"/>
    </reaction>
</comment>
<dbReference type="NCBIfam" id="NF002347">
    <property type="entry name" value="PRK01305.2-4"/>
    <property type="match status" value="1"/>
</dbReference>
<keyword evidence="2 4" id="KW-0808">Transferase</keyword>
<keyword evidence="3 4" id="KW-0012">Acyltransferase</keyword>
<feature type="domain" description="N-end rule aminoacyl transferase C-terminal" evidence="6">
    <location>
        <begin position="104"/>
        <end position="225"/>
    </location>
</feature>
<dbReference type="RefSeq" id="WP_202720097.1">
    <property type="nucleotide sequence ID" value="NZ_BPEX01000006.1"/>
</dbReference>
<reference evidence="7 8" key="1">
    <citation type="submission" date="2021-01" db="EMBL/GenBank/DDBJ databases">
        <title>Genome sequence of Shewanella schlegeliana JCM 11561.</title>
        <authorList>
            <person name="Zhang H."/>
            <person name="Li C."/>
        </authorList>
    </citation>
    <scope>NUCLEOTIDE SEQUENCE [LARGE SCALE GENOMIC DNA]</scope>
    <source>
        <strain evidence="7 8">JCM 11561</strain>
    </source>
</reference>
<dbReference type="SUPFAM" id="SSF55729">
    <property type="entry name" value="Acyl-CoA N-acyltransferases (Nat)"/>
    <property type="match status" value="1"/>
</dbReference>
<evidence type="ECO:0000259" key="5">
    <source>
        <dbReference type="Pfam" id="PF04376"/>
    </source>
</evidence>
<dbReference type="InterPro" id="IPR007471">
    <property type="entry name" value="N-end_Aminoacyl_Trfase_N"/>
</dbReference>
<dbReference type="NCBIfam" id="NF002346">
    <property type="entry name" value="PRK01305.2-3"/>
    <property type="match status" value="1"/>
</dbReference>
<dbReference type="PANTHER" id="PTHR21367:SF1">
    <property type="entry name" value="ARGINYL-TRNA--PROTEIN TRANSFERASE 1"/>
    <property type="match status" value="1"/>
</dbReference>
<comment type="catalytic activity">
    <reaction evidence="4">
        <text>N-terminal L-aspartyl-[protein] + L-leucyl-tRNA(Leu) = N-terminal L-leucyl-L-aspartyl-[protein] + tRNA(Leu) + H(+)</text>
        <dbReference type="Rhea" id="RHEA:50420"/>
        <dbReference type="Rhea" id="RHEA-COMP:9613"/>
        <dbReference type="Rhea" id="RHEA-COMP:9622"/>
        <dbReference type="Rhea" id="RHEA-COMP:12669"/>
        <dbReference type="Rhea" id="RHEA-COMP:12674"/>
        <dbReference type="ChEBI" id="CHEBI:15378"/>
        <dbReference type="ChEBI" id="CHEBI:64720"/>
        <dbReference type="ChEBI" id="CHEBI:78442"/>
        <dbReference type="ChEBI" id="CHEBI:78494"/>
        <dbReference type="ChEBI" id="CHEBI:133042"/>
        <dbReference type="EC" id="2.3.2.29"/>
    </reaction>
</comment>
<dbReference type="Pfam" id="PF04377">
    <property type="entry name" value="ATE_C"/>
    <property type="match status" value="1"/>
</dbReference>
<evidence type="ECO:0000256" key="3">
    <source>
        <dbReference type="ARBA" id="ARBA00023315"/>
    </source>
</evidence>
<sequence length="241" mass="28136">MNSKSRPVTVGRTKVFPCSYLDSQQEQLLVLQEEVIDPNLFEQLLALGFRRSGSMIYKPQCPLCSACLPIRLDMDEFKLSKRQKRTLKNNQDLSWKIIDHKTAQQYELYERYVNTRHHDGPMYPATPEQYDSFATAAWIQPLFIELRLDDELVGVAVTDVLPHSLSAIYSYFAPELHSRSLGSLLILLQTQIAKMMKKQYLYLGYQIDESRKMNYKRDYRPHQILTHSGWVTEIDIKNITN</sequence>
<protein>
    <recommendedName>
        <fullName evidence="4">Aspartate/glutamate leucyltransferase</fullName>
        <ecNumber evidence="4">2.3.2.29</ecNumber>
    </recommendedName>
</protein>
<evidence type="ECO:0000256" key="2">
    <source>
        <dbReference type="ARBA" id="ARBA00022679"/>
    </source>
</evidence>
<dbReference type="PANTHER" id="PTHR21367">
    <property type="entry name" value="ARGININE-TRNA-PROTEIN TRANSFERASE 1"/>
    <property type="match status" value="1"/>
</dbReference>
<dbReference type="InterPro" id="IPR007472">
    <property type="entry name" value="N-end_Aminoacyl_Trfase_C"/>
</dbReference>
<dbReference type="Pfam" id="PF04376">
    <property type="entry name" value="ATE_N"/>
    <property type="match status" value="1"/>
</dbReference>
<dbReference type="InterPro" id="IPR030700">
    <property type="entry name" value="N-end_Aminoacyl_Trfase"/>
</dbReference>
<name>A0ABS1SX31_9GAMM</name>
<dbReference type="GO" id="GO:0004057">
    <property type="term" value="F:arginyl-tRNA--protein transferase activity"/>
    <property type="evidence" value="ECO:0007669"/>
    <property type="project" value="UniProtKB-EC"/>
</dbReference>
<dbReference type="InterPro" id="IPR017138">
    <property type="entry name" value="Asp_Glu_LeuTrfase"/>
</dbReference>
<proteinExistence type="inferred from homology"/>
<accession>A0ABS1SX31</accession>
<evidence type="ECO:0000256" key="4">
    <source>
        <dbReference type="HAMAP-Rule" id="MF_00689"/>
    </source>
</evidence>
<dbReference type="EC" id="2.3.2.29" evidence="4"/>
<dbReference type="NCBIfam" id="NF002342">
    <property type="entry name" value="PRK01305.1-3"/>
    <property type="match status" value="1"/>
</dbReference>
<gene>
    <name evidence="4" type="primary">bpt</name>
    <name evidence="7" type="ORF">JMA39_01655</name>
</gene>
<feature type="domain" description="N-end aminoacyl transferase N-terminal" evidence="5">
    <location>
        <begin position="17"/>
        <end position="85"/>
    </location>
</feature>
<dbReference type="Proteomes" id="UP000604898">
    <property type="component" value="Unassembled WGS sequence"/>
</dbReference>
<organism evidence="7 8">
    <name type="scientific">Shewanella schlegeliana</name>
    <dbReference type="NCBI Taxonomy" id="190308"/>
    <lineage>
        <taxon>Bacteria</taxon>
        <taxon>Pseudomonadati</taxon>
        <taxon>Pseudomonadota</taxon>
        <taxon>Gammaproteobacteria</taxon>
        <taxon>Alteromonadales</taxon>
        <taxon>Shewanellaceae</taxon>
        <taxon>Shewanella</taxon>
    </lineage>
</organism>
<dbReference type="InterPro" id="IPR016181">
    <property type="entry name" value="Acyl_CoA_acyltransferase"/>
</dbReference>
<dbReference type="HAMAP" id="MF_00689">
    <property type="entry name" value="Bpt"/>
    <property type="match status" value="1"/>
</dbReference>
<dbReference type="NCBIfam" id="NF002345">
    <property type="entry name" value="PRK01305.2-2"/>
    <property type="match status" value="1"/>
</dbReference>
<dbReference type="EMBL" id="JAESVD010000001">
    <property type="protein sequence ID" value="MBL4911856.1"/>
    <property type="molecule type" value="Genomic_DNA"/>
</dbReference>
<comment type="subcellular location">
    <subcellularLocation>
        <location evidence="4">Cytoplasm</location>
    </subcellularLocation>
</comment>
<evidence type="ECO:0000256" key="1">
    <source>
        <dbReference type="ARBA" id="ARBA00022490"/>
    </source>
</evidence>
<comment type="similarity">
    <text evidence="4">Belongs to the R-transferase family. Bpt subfamily.</text>
</comment>